<reference evidence="2 3" key="1">
    <citation type="submission" date="2022-12" db="EMBL/GenBank/DDBJ databases">
        <title>Draft genome sequence of Paenibacillus sp. dW9.</title>
        <authorList>
            <person name="Choi E.-W."/>
            <person name="Kim D.-U."/>
        </authorList>
    </citation>
    <scope>NUCLEOTIDE SEQUENCE [LARGE SCALE GENOMIC DNA]</scope>
    <source>
        <strain evidence="3">dW9</strain>
    </source>
</reference>
<dbReference type="InterPro" id="IPR050312">
    <property type="entry name" value="IolE/XylAMocC-like"/>
</dbReference>
<sequence length="275" mass="31245">MMKLSGFADEISPDLMQQITVCMDEGIKHLEFRSAWNTNVLKLNDAELLKAKTALESNQMRVSAIGSPVGKIGIMDDFESHLRAFERAIHAAKVFDTKYIRVFSFILPQGDDWRRHRDEVMYRMKQMVKRAEEANVILLHENESGMYGDTPERCLDVLATCSSPNLRQAFDPGNFVQSGVKSTLEAFHVLKPYIEYIHIKDVTLHNGKEAPAGRGDGQLTELLMQLQSMRYNGFLSLEPHLVYSGMYPDHTPAELFVIASQALKEILQHIGEDWT</sequence>
<dbReference type="Pfam" id="PF01261">
    <property type="entry name" value="AP_endonuc_2"/>
    <property type="match status" value="1"/>
</dbReference>
<dbReference type="RefSeq" id="WP_269883545.1">
    <property type="nucleotide sequence ID" value="NZ_JAQAGZ010000015.1"/>
</dbReference>
<comment type="caution">
    <text evidence="2">The sequence shown here is derived from an EMBL/GenBank/DDBJ whole genome shotgun (WGS) entry which is preliminary data.</text>
</comment>
<keyword evidence="3" id="KW-1185">Reference proteome</keyword>
<protein>
    <submittedName>
        <fullName evidence="2">TIM barrel protein</fullName>
    </submittedName>
</protein>
<name>A0ABT4QDU3_9BACL</name>
<dbReference type="EMBL" id="JAQAGZ010000015">
    <property type="protein sequence ID" value="MCZ8515015.1"/>
    <property type="molecule type" value="Genomic_DNA"/>
</dbReference>
<evidence type="ECO:0000313" key="2">
    <source>
        <dbReference type="EMBL" id="MCZ8515015.1"/>
    </source>
</evidence>
<dbReference type="InterPro" id="IPR036237">
    <property type="entry name" value="Xyl_isomerase-like_sf"/>
</dbReference>
<dbReference type="Proteomes" id="UP001527882">
    <property type="component" value="Unassembled WGS sequence"/>
</dbReference>
<evidence type="ECO:0000259" key="1">
    <source>
        <dbReference type="Pfam" id="PF01261"/>
    </source>
</evidence>
<feature type="domain" description="Xylose isomerase-like TIM barrel" evidence="1">
    <location>
        <begin position="26"/>
        <end position="240"/>
    </location>
</feature>
<dbReference type="PANTHER" id="PTHR12110:SF53">
    <property type="entry name" value="BLR5974 PROTEIN"/>
    <property type="match status" value="1"/>
</dbReference>
<proteinExistence type="predicted"/>
<dbReference type="Gene3D" id="3.20.20.150">
    <property type="entry name" value="Divalent-metal-dependent TIM barrel enzymes"/>
    <property type="match status" value="1"/>
</dbReference>
<dbReference type="InterPro" id="IPR013022">
    <property type="entry name" value="Xyl_isomerase-like_TIM-brl"/>
</dbReference>
<gene>
    <name evidence="2" type="ORF">O9H85_21850</name>
</gene>
<organism evidence="2 3">
    <name type="scientific">Paenibacillus gyeongsangnamensis</name>
    <dbReference type="NCBI Taxonomy" id="3388067"/>
    <lineage>
        <taxon>Bacteria</taxon>
        <taxon>Bacillati</taxon>
        <taxon>Bacillota</taxon>
        <taxon>Bacilli</taxon>
        <taxon>Bacillales</taxon>
        <taxon>Paenibacillaceae</taxon>
        <taxon>Paenibacillus</taxon>
    </lineage>
</organism>
<dbReference type="SUPFAM" id="SSF51658">
    <property type="entry name" value="Xylose isomerase-like"/>
    <property type="match status" value="1"/>
</dbReference>
<dbReference type="PANTHER" id="PTHR12110">
    <property type="entry name" value="HYDROXYPYRUVATE ISOMERASE"/>
    <property type="match status" value="1"/>
</dbReference>
<evidence type="ECO:0000313" key="3">
    <source>
        <dbReference type="Proteomes" id="UP001527882"/>
    </source>
</evidence>
<accession>A0ABT4QDU3</accession>